<reference evidence="2" key="1">
    <citation type="submission" date="2021-11" db="EMBL/GenBank/DDBJ databases">
        <title>Draft genome sequence of Alcaligenes endophyticus type strain CCUG 75668T.</title>
        <authorList>
            <person name="Salva-Serra F."/>
            <person name="Duran R.E."/>
            <person name="Seeger M."/>
            <person name="Moore E.R.B."/>
            <person name="Jaen-Luchoro D."/>
        </authorList>
    </citation>
    <scope>NUCLEOTIDE SEQUENCE</scope>
    <source>
        <strain evidence="2">CCUG 75668</strain>
    </source>
</reference>
<evidence type="ECO:0000313" key="2">
    <source>
        <dbReference type="EMBL" id="MDN4121148.1"/>
    </source>
</evidence>
<evidence type="ECO:0000313" key="3">
    <source>
        <dbReference type="Proteomes" id="UP001168613"/>
    </source>
</evidence>
<comment type="caution">
    <text evidence="2">The sequence shown here is derived from an EMBL/GenBank/DDBJ whole genome shotgun (WGS) entry which is preliminary data.</text>
</comment>
<name>A0ABT8EIN0_9BURK</name>
<accession>A0ABT8EIN0</accession>
<organism evidence="2 3">
    <name type="scientific">Alcaligenes endophyticus</name>
    <dbReference type="NCBI Taxonomy" id="1929088"/>
    <lineage>
        <taxon>Bacteria</taxon>
        <taxon>Pseudomonadati</taxon>
        <taxon>Pseudomonadota</taxon>
        <taxon>Betaproteobacteria</taxon>
        <taxon>Burkholderiales</taxon>
        <taxon>Alcaligenaceae</taxon>
        <taxon>Alcaligenes</taxon>
    </lineage>
</organism>
<dbReference type="SUPFAM" id="SSF55729">
    <property type="entry name" value="Acyl-CoA N-acyltransferases (Nat)"/>
    <property type="match status" value="1"/>
</dbReference>
<dbReference type="PROSITE" id="PS51186">
    <property type="entry name" value="GNAT"/>
    <property type="match status" value="1"/>
</dbReference>
<keyword evidence="3" id="KW-1185">Reference proteome</keyword>
<dbReference type="InterPro" id="IPR000182">
    <property type="entry name" value="GNAT_dom"/>
</dbReference>
<dbReference type="Proteomes" id="UP001168613">
    <property type="component" value="Unassembled WGS sequence"/>
</dbReference>
<gene>
    <name evidence="2" type="ORF">LMS43_07600</name>
</gene>
<sequence>MKPVYPSLIRLQEIRTTRLRLRQWKAADLAPLIRLNADPEVMRFFPAPLYPHQSKMLFKRCRDFINQYGWGVWAVEHQETREFMGLVGLNIPHTAMDFMPCVEIVWRLEPRWWRQGFAYEAAQACLQFGLHSLKLEEILAFTSLLNLPSQQLMQKLGMQYVHNFEHPNLEPTNPLRRHCLYRANQSIIPLSAYSGKSL</sequence>
<dbReference type="InterPro" id="IPR016181">
    <property type="entry name" value="Acyl_CoA_acyltransferase"/>
</dbReference>
<dbReference type="PANTHER" id="PTHR43792:SF1">
    <property type="entry name" value="N-ACETYLTRANSFERASE DOMAIN-CONTAINING PROTEIN"/>
    <property type="match status" value="1"/>
</dbReference>
<dbReference type="RefSeq" id="WP_266124776.1">
    <property type="nucleotide sequence ID" value="NZ_JAJHNU010000001.1"/>
</dbReference>
<proteinExistence type="predicted"/>
<protein>
    <submittedName>
        <fullName evidence="2">GNAT family N-acetyltransferase</fullName>
    </submittedName>
</protein>
<dbReference type="EMBL" id="JAJHNU010000001">
    <property type="protein sequence ID" value="MDN4121148.1"/>
    <property type="molecule type" value="Genomic_DNA"/>
</dbReference>
<dbReference type="PANTHER" id="PTHR43792">
    <property type="entry name" value="GNAT FAMILY, PUTATIVE (AFU_ORTHOLOGUE AFUA_3G00765)-RELATED-RELATED"/>
    <property type="match status" value="1"/>
</dbReference>
<dbReference type="Gene3D" id="3.40.630.30">
    <property type="match status" value="1"/>
</dbReference>
<dbReference type="Pfam" id="PF13302">
    <property type="entry name" value="Acetyltransf_3"/>
    <property type="match status" value="1"/>
</dbReference>
<dbReference type="InterPro" id="IPR051531">
    <property type="entry name" value="N-acetyltransferase"/>
</dbReference>
<feature type="domain" description="N-acetyltransferase" evidence="1">
    <location>
        <begin position="19"/>
        <end position="176"/>
    </location>
</feature>
<evidence type="ECO:0000259" key="1">
    <source>
        <dbReference type="PROSITE" id="PS51186"/>
    </source>
</evidence>